<keyword evidence="1" id="KW-0732">Signal</keyword>
<evidence type="ECO:0000313" key="2">
    <source>
        <dbReference type="EMBL" id="MFC3108124.1"/>
    </source>
</evidence>
<dbReference type="InterPro" id="IPR036777">
    <property type="entry name" value="Channel_Tsx-like_sf"/>
</dbReference>
<feature type="chain" id="PRO_5045848553" evidence="1">
    <location>
        <begin position="26"/>
        <end position="305"/>
    </location>
</feature>
<dbReference type="Gene3D" id="2.40.230.20">
    <property type="entry name" value="Nucleoside-specific channel-forming protein, Tsx-like"/>
    <property type="match status" value="1"/>
</dbReference>
<keyword evidence="2" id="KW-0261">Viral envelope protein</keyword>
<evidence type="ECO:0000256" key="1">
    <source>
        <dbReference type="SAM" id="SignalP"/>
    </source>
</evidence>
<dbReference type="SUPFAM" id="SSF111364">
    <property type="entry name" value="Tsx-like channel"/>
    <property type="match status" value="1"/>
</dbReference>
<dbReference type="Proteomes" id="UP001595530">
    <property type="component" value="Unassembled WGS sequence"/>
</dbReference>
<sequence length="305" mass="32328">MSRNATVLKQLCLAVAMTCAAGAHAADWSDTSISYRYIKKESAFVTDANNNKVDVAKQILSLSHISGYKYGSNFFNIDVLKSDSNNPANNGDGSPFGNGPGTNSGAQEVFAIYRHDLSLSAVSGTSLKYGAVKDVTLTAGFNAGSKNDFNGASPLALVIGPTVQFALPAGFVNVGLQAYKESNNSTISNSIFHEGAHQSFKTAPQLNVVWGVPFNAGIPANFKGFLTVTGSKGRGTPHGDETKTETLLDAMVMFDLGSLAGKKDTFYAGVGYRYWKNKFGNDESLNANNKAGHISAPFAQVEAHF</sequence>
<proteinExistence type="predicted"/>
<evidence type="ECO:0000313" key="3">
    <source>
        <dbReference type="Proteomes" id="UP001595530"/>
    </source>
</evidence>
<reference evidence="3" key="1">
    <citation type="journal article" date="2019" name="Int. J. Syst. Evol. Microbiol.">
        <title>The Global Catalogue of Microorganisms (GCM) 10K type strain sequencing project: providing services to taxonomists for standard genome sequencing and annotation.</title>
        <authorList>
            <consortium name="The Broad Institute Genomics Platform"/>
            <consortium name="The Broad Institute Genome Sequencing Center for Infectious Disease"/>
            <person name="Wu L."/>
            <person name="Ma J."/>
        </authorList>
    </citation>
    <scope>NUCLEOTIDE SEQUENCE [LARGE SCALE GENOMIC DNA]</scope>
    <source>
        <strain evidence="3">KCTC 42986</strain>
    </source>
</reference>
<organism evidence="2 3">
    <name type="scientific">Undibacterium arcticum</name>
    <dbReference type="NCBI Taxonomy" id="1762892"/>
    <lineage>
        <taxon>Bacteria</taxon>
        <taxon>Pseudomonadati</taxon>
        <taxon>Pseudomonadota</taxon>
        <taxon>Betaproteobacteria</taxon>
        <taxon>Burkholderiales</taxon>
        <taxon>Oxalobacteraceae</taxon>
        <taxon>Undibacterium</taxon>
    </lineage>
</organism>
<accession>A0ABV7EZK7</accession>
<comment type="caution">
    <text evidence="2">The sequence shown here is derived from an EMBL/GenBank/DDBJ whole genome shotgun (WGS) entry which is preliminary data.</text>
</comment>
<keyword evidence="2" id="KW-0946">Virion</keyword>
<gene>
    <name evidence="2" type="ORF">ACFOFO_09150</name>
</gene>
<dbReference type="EMBL" id="JBHRTP010000024">
    <property type="protein sequence ID" value="MFC3108124.1"/>
    <property type="molecule type" value="Genomic_DNA"/>
</dbReference>
<protein>
    <submittedName>
        <fullName evidence="2">Outer envelope protein</fullName>
    </submittedName>
</protein>
<dbReference type="RefSeq" id="WP_390325902.1">
    <property type="nucleotide sequence ID" value="NZ_JBHRTP010000024.1"/>
</dbReference>
<feature type="signal peptide" evidence="1">
    <location>
        <begin position="1"/>
        <end position="25"/>
    </location>
</feature>
<name>A0ABV7EZK7_9BURK</name>
<keyword evidence="3" id="KW-1185">Reference proteome</keyword>